<keyword evidence="4" id="KW-0732">Signal</keyword>
<evidence type="ECO:0008006" key="7">
    <source>
        <dbReference type="Google" id="ProtNLM"/>
    </source>
</evidence>
<reference evidence="5" key="1">
    <citation type="submission" date="2022-07" db="EMBL/GenBank/DDBJ databases">
        <title>Genome Sequence of Leucocoprinus birnbaumii.</title>
        <authorList>
            <person name="Buettner E."/>
        </authorList>
    </citation>
    <scope>NUCLEOTIDE SEQUENCE</scope>
    <source>
        <strain evidence="5">VT141</strain>
    </source>
</reference>
<sequence>MQLVSLTTALLTTALAVGSASAQPPAPTILNYDTLYDHPDTPLSATACSADAGVLKGYKTFGEIPNYPHIAGSFFVEGFNSSSCGACYSLLYNRADGTQVVLSFTVVNSASGGFISSAQGVKDLTGLDINEFPGNALISILNVPSIDCGF</sequence>
<keyword evidence="6" id="KW-1185">Reference proteome</keyword>
<evidence type="ECO:0000256" key="3">
    <source>
        <dbReference type="ARBA" id="ARBA00022525"/>
    </source>
</evidence>
<dbReference type="Gene3D" id="2.40.40.10">
    <property type="entry name" value="RlpA-like domain"/>
    <property type="match status" value="1"/>
</dbReference>
<dbReference type="CDD" id="cd22778">
    <property type="entry name" value="DPBB_CEPL-like"/>
    <property type="match status" value="1"/>
</dbReference>
<evidence type="ECO:0000256" key="2">
    <source>
        <dbReference type="ARBA" id="ARBA00010421"/>
    </source>
</evidence>
<name>A0AAD5W3B5_9AGAR</name>
<evidence type="ECO:0000313" key="6">
    <source>
        <dbReference type="Proteomes" id="UP001213000"/>
    </source>
</evidence>
<feature type="chain" id="PRO_5041904218" description="Cerato-platanin" evidence="4">
    <location>
        <begin position="23"/>
        <end position="150"/>
    </location>
</feature>
<proteinExistence type="inferred from homology"/>
<dbReference type="Proteomes" id="UP001213000">
    <property type="component" value="Unassembled WGS sequence"/>
</dbReference>
<dbReference type="Pfam" id="PF07249">
    <property type="entry name" value="Cerato-platanin"/>
    <property type="match status" value="1"/>
</dbReference>
<protein>
    <recommendedName>
        <fullName evidence="7">Cerato-platanin</fullName>
    </recommendedName>
</protein>
<dbReference type="InterPro" id="IPR036908">
    <property type="entry name" value="RlpA-like_sf"/>
</dbReference>
<dbReference type="EMBL" id="JANIEX010000044">
    <property type="protein sequence ID" value="KAJ3575192.1"/>
    <property type="molecule type" value="Genomic_DNA"/>
</dbReference>
<keyword evidence="3" id="KW-0964">Secreted</keyword>
<evidence type="ECO:0000256" key="1">
    <source>
        <dbReference type="ARBA" id="ARBA00004613"/>
    </source>
</evidence>
<dbReference type="GO" id="GO:0005576">
    <property type="term" value="C:extracellular region"/>
    <property type="evidence" value="ECO:0007669"/>
    <property type="project" value="UniProtKB-SubCell"/>
</dbReference>
<dbReference type="AlphaFoldDB" id="A0AAD5W3B5"/>
<evidence type="ECO:0000313" key="5">
    <source>
        <dbReference type="EMBL" id="KAJ3575192.1"/>
    </source>
</evidence>
<dbReference type="InterPro" id="IPR010829">
    <property type="entry name" value="Cerato-platanin"/>
</dbReference>
<accession>A0AAD5W3B5</accession>
<comment type="subcellular location">
    <subcellularLocation>
        <location evidence="1">Secreted</location>
    </subcellularLocation>
</comment>
<gene>
    <name evidence="5" type="ORF">NP233_g1264</name>
</gene>
<feature type="signal peptide" evidence="4">
    <location>
        <begin position="1"/>
        <end position="22"/>
    </location>
</feature>
<comment type="similarity">
    <text evidence="2">Belongs to the cerato-platanin family.</text>
</comment>
<organism evidence="5 6">
    <name type="scientific">Leucocoprinus birnbaumii</name>
    <dbReference type="NCBI Taxonomy" id="56174"/>
    <lineage>
        <taxon>Eukaryota</taxon>
        <taxon>Fungi</taxon>
        <taxon>Dikarya</taxon>
        <taxon>Basidiomycota</taxon>
        <taxon>Agaricomycotina</taxon>
        <taxon>Agaricomycetes</taxon>
        <taxon>Agaricomycetidae</taxon>
        <taxon>Agaricales</taxon>
        <taxon>Agaricineae</taxon>
        <taxon>Agaricaceae</taxon>
        <taxon>Leucocoprinus</taxon>
    </lineage>
</organism>
<evidence type="ECO:0000256" key="4">
    <source>
        <dbReference type="SAM" id="SignalP"/>
    </source>
</evidence>
<comment type="caution">
    <text evidence="5">The sequence shown here is derived from an EMBL/GenBank/DDBJ whole genome shotgun (WGS) entry which is preliminary data.</text>
</comment>